<keyword evidence="13" id="KW-1185">Reference proteome</keyword>
<feature type="region of interest" description="Disordered" evidence="9">
    <location>
        <begin position="685"/>
        <end position="712"/>
    </location>
</feature>
<feature type="compositionally biased region" description="Polar residues" evidence="9">
    <location>
        <begin position="227"/>
        <end position="239"/>
    </location>
</feature>
<feature type="compositionally biased region" description="Basic and acidic residues" evidence="9">
    <location>
        <begin position="275"/>
        <end position="300"/>
    </location>
</feature>
<feature type="domain" description="SH3" evidence="10">
    <location>
        <begin position="883"/>
        <end position="944"/>
    </location>
</feature>
<keyword evidence="6" id="KW-0832">Ubl conjugation</keyword>
<evidence type="ECO:0000256" key="5">
    <source>
        <dbReference type="ARBA" id="ARBA00022833"/>
    </source>
</evidence>
<dbReference type="Pfam" id="PF00097">
    <property type="entry name" value="zf-C3HC4"/>
    <property type="match status" value="1"/>
</dbReference>
<dbReference type="InterPro" id="IPR018957">
    <property type="entry name" value="Znf_C3HC4_RING-type"/>
</dbReference>
<evidence type="ECO:0000256" key="9">
    <source>
        <dbReference type="SAM" id="MobiDB-lite"/>
    </source>
</evidence>
<protein>
    <submittedName>
        <fullName evidence="12">E3 ubiquitin-protein ligase CHFR</fullName>
    </submittedName>
</protein>
<dbReference type="InterPro" id="IPR036028">
    <property type="entry name" value="SH3-like_dom_sf"/>
</dbReference>
<dbReference type="RefSeq" id="XP_035319922.1">
    <property type="nucleotide sequence ID" value="XM_035464212.1"/>
</dbReference>
<keyword evidence="4 7" id="KW-0863">Zinc-finger</keyword>
<dbReference type="PROSITE" id="PS00518">
    <property type="entry name" value="ZF_RING_1"/>
    <property type="match status" value="1"/>
</dbReference>
<proteinExistence type="inferred from homology"/>
<dbReference type="Gene3D" id="3.30.60.90">
    <property type="match status" value="1"/>
</dbReference>
<dbReference type="InterPro" id="IPR013083">
    <property type="entry name" value="Znf_RING/FYVE/PHD"/>
</dbReference>
<dbReference type="InterPro" id="IPR043145">
    <property type="entry name" value="Znf_ZZ_sf"/>
</dbReference>
<organism evidence="12 13">
    <name type="scientific">Geosmithia morbida</name>
    <dbReference type="NCBI Taxonomy" id="1094350"/>
    <lineage>
        <taxon>Eukaryota</taxon>
        <taxon>Fungi</taxon>
        <taxon>Dikarya</taxon>
        <taxon>Ascomycota</taxon>
        <taxon>Pezizomycotina</taxon>
        <taxon>Sordariomycetes</taxon>
        <taxon>Hypocreomycetidae</taxon>
        <taxon>Hypocreales</taxon>
        <taxon>Bionectriaceae</taxon>
        <taxon>Geosmithia</taxon>
    </lineage>
</organism>
<dbReference type="AlphaFoldDB" id="A0A9P4YSJ1"/>
<dbReference type="Gene3D" id="3.30.40.10">
    <property type="entry name" value="Zinc/RING finger domain, C3HC4 (zinc finger)"/>
    <property type="match status" value="1"/>
</dbReference>
<feature type="region of interest" description="Disordered" evidence="9">
    <location>
        <begin position="275"/>
        <end position="459"/>
    </location>
</feature>
<evidence type="ECO:0000256" key="7">
    <source>
        <dbReference type="PROSITE-ProRule" id="PRU00175"/>
    </source>
</evidence>
<dbReference type="InterPro" id="IPR001841">
    <property type="entry name" value="Znf_RING"/>
</dbReference>
<evidence type="ECO:0000256" key="6">
    <source>
        <dbReference type="ARBA" id="ARBA00022843"/>
    </source>
</evidence>
<evidence type="ECO:0000256" key="3">
    <source>
        <dbReference type="ARBA" id="ARBA00022723"/>
    </source>
</evidence>
<feature type="compositionally biased region" description="Basic and acidic residues" evidence="9">
    <location>
        <begin position="209"/>
        <end position="226"/>
    </location>
</feature>
<dbReference type="GeneID" id="55968462"/>
<evidence type="ECO:0000256" key="8">
    <source>
        <dbReference type="PROSITE-ProRule" id="PRU00192"/>
    </source>
</evidence>
<evidence type="ECO:0000313" key="13">
    <source>
        <dbReference type="Proteomes" id="UP000749293"/>
    </source>
</evidence>
<feature type="compositionally biased region" description="Polar residues" evidence="9">
    <location>
        <begin position="301"/>
        <end position="322"/>
    </location>
</feature>
<dbReference type="SUPFAM" id="SSF50044">
    <property type="entry name" value="SH3-domain"/>
    <property type="match status" value="1"/>
</dbReference>
<dbReference type="GO" id="GO:0004842">
    <property type="term" value="F:ubiquitin-protein transferase activity"/>
    <property type="evidence" value="ECO:0007669"/>
    <property type="project" value="TreeGrafter"/>
</dbReference>
<reference evidence="12" key="1">
    <citation type="submission" date="2020-03" db="EMBL/GenBank/DDBJ databases">
        <title>Site-based positive gene gene selection in Geosmithia morbida across the United States reveals a broad range of putative effectors and factors for local host and environmental adapation.</title>
        <authorList>
            <person name="Onufrak A."/>
            <person name="Murdoch R.W."/>
            <person name="Gazis R."/>
            <person name="Huff M."/>
            <person name="Staton M."/>
            <person name="Klingeman W."/>
            <person name="Hadziabdic D."/>
        </authorList>
    </citation>
    <scope>NUCLEOTIDE SEQUENCE</scope>
    <source>
        <strain evidence="12">1262</strain>
    </source>
</reference>
<dbReference type="InterPro" id="IPR052256">
    <property type="entry name" value="E3_ubiquitin-ligase_CHFR"/>
</dbReference>
<dbReference type="PROSITE" id="PS50002">
    <property type="entry name" value="SH3"/>
    <property type="match status" value="1"/>
</dbReference>
<gene>
    <name evidence="12" type="ORF">GMORB2_2232</name>
</gene>
<dbReference type="GO" id="GO:0016567">
    <property type="term" value="P:protein ubiquitination"/>
    <property type="evidence" value="ECO:0007669"/>
    <property type="project" value="TreeGrafter"/>
</dbReference>
<dbReference type="OrthoDB" id="1305878at2759"/>
<keyword evidence="5" id="KW-0862">Zinc</keyword>
<dbReference type="GO" id="GO:0005634">
    <property type="term" value="C:nucleus"/>
    <property type="evidence" value="ECO:0007669"/>
    <property type="project" value="TreeGrafter"/>
</dbReference>
<feature type="compositionally biased region" description="Low complexity" evidence="9">
    <location>
        <begin position="328"/>
        <end position="353"/>
    </location>
</feature>
<dbReference type="PANTHER" id="PTHR16079">
    <property type="entry name" value="UBIQUITIN LIGASE PROTEIN CHFR"/>
    <property type="match status" value="1"/>
</dbReference>
<evidence type="ECO:0000256" key="4">
    <source>
        <dbReference type="ARBA" id="ARBA00022771"/>
    </source>
</evidence>
<evidence type="ECO:0000256" key="1">
    <source>
        <dbReference type="ARBA" id="ARBA00008649"/>
    </source>
</evidence>
<evidence type="ECO:0000259" key="11">
    <source>
        <dbReference type="PROSITE" id="PS50089"/>
    </source>
</evidence>
<evidence type="ECO:0000259" key="10">
    <source>
        <dbReference type="PROSITE" id="PS50002"/>
    </source>
</evidence>
<feature type="compositionally biased region" description="Basic and acidic residues" evidence="9">
    <location>
        <begin position="97"/>
        <end position="114"/>
    </location>
</feature>
<dbReference type="Gene3D" id="2.30.30.40">
    <property type="entry name" value="SH3 Domains"/>
    <property type="match status" value="1"/>
</dbReference>
<dbReference type="PANTHER" id="PTHR16079:SF4">
    <property type="entry name" value="E3 UBIQUITIN-PROTEIN LIGASE CHFR"/>
    <property type="match status" value="1"/>
</dbReference>
<comment type="caution">
    <text evidence="12">The sequence shown here is derived from an EMBL/GenBank/DDBJ whole genome shotgun (WGS) entry which is preliminary data.</text>
</comment>
<dbReference type="InterPro" id="IPR017907">
    <property type="entry name" value="Znf_RING_CS"/>
</dbReference>
<dbReference type="GO" id="GO:0006511">
    <property type="term" value="P:ubiquitin-dependent protein catabolic process"/>
    <property type="evidence" value="ECO:0007669"/>
    <property type="project" value="TreeGrafter"/>
</dbReference>
<dbReference type="SMART" id="SM00184">
    <property type="entry name" value="RING"/>
    <property type="match status" value="1"/>
</dbReference>
<feature type="domain" description="RING-type" evidence="11">
    <location>
        <begin position="16"/>
        <end position="72"/>
    </location>
</feature>
<feature type="region of interest" description="Disordered" evidence="9">
    <location>
        <begin position="476"/>
        <end position="507"/>
    </location>
</feature>
<dbReference type="PROSITE" id="PS50089">
    <property type="entry name" value="ZF_RING_2"/>
    <property type="match status" value="1"/>
</dbReference>
<accession>A0A9P4YSJ1</accession>
<dbReference type="EMBL" id="JAANYQ010000013">
    <property type="protein sequence ID" value="KAF4121270.1"/>
    <property type="molecule type" value="Genomic_DNA"/>
</dbReference>
<feature type="region of interest" description="Disordered" evidence="9">
    <location>
        <begin position="96"/>
        <end position="243"/>
    </location>
</feature>
<comment type="similarity">
    <text evidence="1">Belongs to the SH3RF family.</text>
</comment>
<sequence>MDSPKAGLDLEKELTCSICTDLLYQPLTLLDCLHTFCGSCLKEWFGFQAATIERNPIPPTPDAVLFTCPSCRAPVRDTRHNATVVTLLDMFITAQPEKGRSKEEKEEMGLKYKPGDQVLPKIATRQRTEDERRADEEEQRLVEEVRLISLQEATPDSARQRSTSTGGDGSSEFDARRRRAHEREGSSSSSSRRPPTAPRRSIDYLDPESGDRRSRRTRTDRDRQVEHQSSLRSLISSADMSERDIEREIEDFARQIQEEGLLEGLDLDNIDLARDDELSRRITEAYRRRQREKIHSDMTRRSNASGQSGSYRPSPEPTSDSRPGTAMSAQRGSSSRSSSQQRRVHSRSASASRPSEDRSRPPPSMSASLDIRDAGAPRTRRRTRSGGRSITAPPPSMLSAPDTRPAARSQTDLLLGDGEASSSRLGLVPGPAQGGRRSSSTPNVPVSNPPPAPAPQQPLELPAANLQSFANRMPREAPAEFRGTSPTSRQPATPPEPSGHHESSLAAAPTAAIAHSPVDLAVLFPEPSISCTRCRKTHIEYELHYNCYVCNDGQWNICLDCYRTGKGCQYWFGFGYAAWNKWERARQQHKGDKPLPKPHMLTACRYTPPPSTPGGANGRKTLTTDDPKKRLETGTFCARCLVWTNECYWRCNVCNDGDWGFCNNCVNQGKSCSHPLLPLTHEEELQQMQQRHPSSPNTRPHSMPSSASILTGPTSSNIGPFKPLTFNTSCDVCQDTIPPLEPRYHCYSCTSALIPDATPGDYDICYTCYGNLVEHDEISPENGHSGWRRCLSGHRMVIVGFTEGKIGQWRYIDSDLVGGRALRQEPYYGDDGDGDGKGGVQLYEKWSWEKEPGATKCERLVTRDVRGTAPATANSEEFPPDGGAGRTGFARWPWYPRPGVDNELLFPRGAEITDIKLISGEWYLGSYMADRGLFPAKYIQLEEESA</sequence>
<feature type="compositionally biased region" description="Polar residues" evidence="9">
    <location>
        <begin position="686"/>
        <end position="712"/>
    </location>
</feature>
<dbReference type="Proteomes" id="UP000749293">
    <property type="component" value="Unassembled WGS sequence"/>
</dbReference>
<evidence type="ECO:0000256" key="2">
    <source>
        <dbReference type="ARBA" id="ARBA00022443"/>
    </source>
</evidence>
<feature type="compositionally biased region" description="Basic and acidic residues" evidence="9">
    <location>
        <begin position="126"/>
        <end position="146"/>
    </location>
</feature>
<evidence type="ECO:0000313" key="12">
    <source>
        <dbReference type="EMBL" id="KAF4121270.1"/>
    </source>
</evidence>
<dbReference type="SUPFAM" id="SSF57850">
    <property type="entry name" value="RING/U-box"/>
    <property type="match status" value="2"/>
</dbReference>
<name>A0A9P4YSJ1_9HYPO</name>
<keyword evidence="3" id="KW-0479">Metal-binding</keyword>
<feature type="compositionally biased region" description="Pro residues" evidence="9">
    <location>
        <begin position="447"/>
        <end position="456"/>
    </location>
</feature>
<keyword evidence="2 8" id="KW-0728">SH3 domain</keyword>
<dbReference type="GO" id="GO:0008270">
    <property type="term" value="F:zinc ion binding"/>
    <property type="evidence" value="ECO:0007669"/>
    <property type="project" value="UniProtKB-KW"/>
</dbReference>
<dbReference type="InterPro" id="IPR001452">
    <property type="entry name" value="SH3_domain"/>
</dbReference>